<dbReference type="Proteomes" id="UP000823749">
    <property type="component" value="Chromosome 7"/>
</dbReference>
<sequence>METPMLGCGVVGPVTRSQSKAGEVLSSLVGKKRKNREEVCSGETSNSLSLDDLLMNFLIDEEFSRAYCFTDREKSDLLLPAYPDLKKKYVAKVTEKVASVQTKKKAKVASVQTKKKGKGVTTNSEEEAVGLTSEQRQAYSRKDFDYPEFYRGPSSDLPIHIILATEINPVLPANFSRQMNNSAKAMDYYNSRFNSNYVEPFNPLLMTTREVGGGYLDFVVIDTHKSGRHANEMFEAILYTSPGKEPEVLMCRPEYMPPGTRKGYRPGVASWT</sequence>
<evidence type="ECO:0000313" key="1">
    <source>
        <dbReference type="EMBL" id="KAG5542230.1"/>
    </source>
</evidence>
<name>A0AAV6JQA0_9ERIC</name>
<accession>A0AAV6JQA0</accession>
<reference evidence="1" key="1">
    <citation type="submission" date="2020-08" db="EMBL/GenBank/DDBJ databases">
        <title>Plant Genome Project.</title>
        <authorList>
            <person name="Zhang R.-G."/>
        </authorList>
    </citation>
    <scope>NUCLEOTIDE SEQUENCE</scope>
    <source>
        <strain evidence="1">WSP0</strain>
        <tissue evidence="1">Leaf</tissue>
    </source>
</reference>
<keyword evidence="2" id="KW-1185">Reference proteome</keyword>
<gene>
    <name evidence="1" type="ORF">RHGRI_021932</name>
</gene>
<dbReference type="AlphaFoldDB" id="A0AAV6JQA0"/>
<proteinExistence type="predicted"/>
<organism evidence="1 2">
    <name type="scientific">Rhododendron griersonianum</name>
    <dbReference type="NCBI Taxonomy" id="479676"/>
    <lineage>
        <taxon>Eukaryota</taxon>
        <taxon>Viridiplantae</taxon>
        <taxon>Streptophyta</taxon>
        <taxon>Embryophyta</taxon>
        <taxon>Tracheophyta</taxon>
        <taxon>Spermatophyta</taxon>
        <taxon>Magnoliopsida</taxon>
        <taxon>eudicotyledons</taxon>
        <taxon>Gunneridae</taxon>
        <taxon>Pentapetalae</taxon>
        <taxon>asterids</taxon>
        <taxon>Ericales</taxon>
        <taxon>Ericaceae</taxon>
        <taxon>Ericoideae</taxon>
        <taxon>Rhodoreae</taxon>
        <taxon>Rhododendron</taxon>
    </lineage>
</organism>
<dbReference type="EMBL" id="JACTNZ010000007">
    <property type="protein sequence ID" value="KAG5542230.1"/>
    <property type="molecule type" value="Genomic_DNA"/>
</dbReference>
<evidence type="ECO:0000313" key="2">
    <source>
        <dbReference type="Proteomes" id="UP000823749"/>
    </source>
</evidence>
<protein>
    <submittedName>
        <fullName evidence="1">Uncharacterized protein</fullName>
    </submittedName>
</protein>
<comment type="caution">
    <text evidence="1">The sequence shown here is derived from an EMBL/GenBank/DDBJ whole genome shotgun (WGS) entry which is preliminary data.</text>
</comment>